<reference evidence="3 4" key="1">
    <citation type="submission" date="2020-08" db="EMBL/GenBank/DDBJ databases">
        <title>Genome public.</title>
        <authorList>
            <person name="Liu C."/>
            <person name="Sun Q."/>
        </authorList>
    </citation>
    <scope>NUCLEOTIDE SEQUENCE [LARGE SCALE GENOMIC DNA]</scope>
    <source>
        <strain evidence="3 4">NSJ-27</strain>
    </source>
</reference>
<evidence type="ECO:0000256" key="2">
    <source>
        <dbReference type="HAMAP-Rule" id="MF_01477"/>
    </source>
</evidence>
<accession>A0ABR7IRF4</accession>
<evidence type="ECO:0000313" key="4">
    <source>
        <dbReference type="Proteomes" id="UP000649151"/>
    </source>
</evidence>
<comment type="subunit">
    <text evidence="2">Interacts with ribosomal protein uL14 (rplN).</text>
</comment>
<comment type="subcellular location">
    <subcellularLocation>
        <location evidence="2">Cytoplasm</location>
    </subcellularLocation>
</comment>
<dbReference type="SUPFAM" id="SSF81301">
    <property type="entry name" value="Nucleotidyltransferase"/>
    <property type="match status" value="1"/>
</dbReference>
<comment type="function">
    <text evidence="2">Functions as a ribosomal silencing factor. Interacts with ribosomal protein uL14 (rplN), blocking formation of intersubunit bridge B8. Prevents association of the 30S and 50S ribosomal subunits and the formation of functional ribosomes, thus repressing translation.</text>
</comment>
<comment type="caution">
    <text evidence="3">The sequence shown here is derived from an EMBL/GenBank/DDBJ whole genome shotgun (WGS) entry which is preliminary data.</text>
</comment>
<keyword evidence="2" id="KW-0963">Cytoplasm</keyword>
<keyword evidence="4" id="KW-1185">Reference proteome</keyword>
<dbReference type="Gene3D" id="3.30.460.10">
    <property type="entry name" value="Beta Polymerase, domain 2"/>
    <property type="match status" value="1"/>
</dbReference>
<dbReference type="Proteomes" id="UP000649151">
    <property type="component" value="Unassembled WGS sequence"/>
</dbReference>
<organism evidence="3 4">
    <name type="scientific">Clostridium facile</name>
    <dbReference type="NCBI Taxonomy" id="2763035"/>
    <lineage>
        <taxon>Bacteria</taxon>
        <taxon>Bacillati</taxon>
        <taxon>Bacillota</taxon>
        <taxon>Clostridia</taxon>
        <taxon>Eubacteriales</taxon>
        <taxon>Clostridiaceae</taxon>
        <taxon>Clostridium</taxon>
    </lineage>
</organism>
<dbReference type="PANTHER" id="PTHR21043:SF0">
    <property type="entry name" value="MITOCHONDRIAL ASSEMBLY OF RIBOSOMAL LARGE SUBUNIT PROTEIN 1"/>
    <property type="match status" value="1"/>
</dbReference>
<sequence>MTTLELVKKVVKTLDDKKAEDIQVIRVGDLTILGEYFIIADGTNSTHVKSLVDEVEYQTKQVGKTPTRIERDTSANWIILDYTDVVVHVFYKEAREFYDLERLWKDGEQISVSELLEETKD</sequence>
<dbReference type="PANTHER" id="PTHR21043">
    <property type="entry name" value="IOJAP SUPERFAMILY ORTHOLOG"/>
    <property type="match status" value="1"/>
</dbReference>
<comment type="similarity">
    <text evidence="1 2">Belongs to the Iojap/RsfS family.</text>
</comment>
<protein>
    <recommendedName>
        <fullName evidence="2">Ribosomal silencing factor RsfS</fullName>
    </recommendedName>
</protein>
<evidence type="ECO:0000256" key="1">
    <source>
        <dbReference type="ARBA" id="ARBA00010574"/>
    </source>
</evidence>
<dbReference type="Pfam" id="PF02410">
    <property type="entry name" value="RsfS"/>
    <property type="match status" value="1"/>
</dbReference>
<name>A0ABR7IRF4_9CLOT</name>
<gene>
    <name evidence="2 3" type="primary">rsfS</name>
    <name evidence="3" type="ORF">H8Z77_06860</name>
</gene>
<proteinExistence type="inferred from homology"/>
<dbReference type="NCBIfam" id="TIGR00090">
    <property type="entry name" value="rsfS_iojap_ybeB"/>
    <property type="match status" value="1"/>
</dbReference>
<dbReference type="EMBL" id="JACOQK010000001">
    <property type="protein sequence ID" value="MBC5787735.1"/>
    <property type="molecule type" value="Genomic_DNA"/>
</dbReference>
<keyword evidence="2" id="KW-0678">Repressor</keyword>
<dbReference type="HAMAP" id="MF_01477">
    <property type="entry name" value="Iojap_RsfS"/>
    <property type="match status" value="1"/>
</dbReference>
<dbReference type="InterPro" id="IPR004394">
    <property type="entry name" value="Iojap/RsfS/C7orf30"/>
</dbReference>
<dbReference type="InterPro" id="IPR043519">
    <property type="entry name" value="NT_sf"/>
</dbReference>
<keyword evidence="2" id="KW-0810">Translation regulation</keyword>
<evidence type="ECO:0000313" key="3">
    <source>
        <dbReference type="EMBL" id="MBC5787735.1"/>
    </source>
</evidence>
<dbReference type="RefSeq" id="WP_186996574.1">
    <property type="nucleotide sequence ID" value="NZ_JACOQK010000001.1"/>
</dbReference>